<evidence type="ECO:0000256" key="1">
    <source>
        <dbReference type="SAM" id="Coils"/>
    </source>
</evidence>
<dbReference type="HOGENOM" id="CLU_027864_0_0_5"/>
<evidence type="ECO:0000256" key="2">
    <source>
        <dbReference type="SAM" id="Phobius"/>
    </source>
</evidence>
<proteinExistence type="predicted"/>
<dbReference type="EMBL" id="ADVL01000316">
    <property type="protein sequence ID" value="EFH11836.1"/>
    <property type="molecule type" value="Genomic_DNA"/>
</dbReference>
<dbReference type="Proteomes" id="UP000005324">
    <property type="component" value="Unassembled WGS sequence"/>
</dbReference>
<accession>D5RLI2</accession>
<feature type="transmembrane region" description="Helical" evidence="2">
    <location>
        <begin position="354"/>
        <end position="376"/>
    </location>
</feature>
<sequence>MTGAASRPVAALPVREPPPKRRGWLWRRRFYLLLVVLPTLLTGIYLYGFAAGQYMSEARFVVRGGQEQRAISGLGELMSSAGFAATSQDALAVRDYLQSHDSLQAMVRNIGLVEIYRRPEADRLAALWSAEPSAELLQFYHNHMNTISIDSTSGILTVRARTFRPEDSQRVVEEQLALSEAFVNKLSERSRDEALRVARAELERAERRVLDSQAAVTAWRQRERAVDPARSAQIGLEGMGALEGLLTTTRAELQEKQAFLRPDNPQIQLLRNRISSLEREIREHRQRLTMGSESLPLLIASYERLALEREFADKQLASATASLEQARINAQRQQLFVTRVVQPTLAEIALYPRAAIILLSMFVVLSVLYGIGWMMVSGMREHAF</sequence>
<evidence type="ECO:0000313" key="4">
    <source>
        <dbReference type="Proteomes" id="UP000005324"/>
    </source>
</evidence>
<gene>
    <name evidence="3" type="ORF">HMPREF0731_1943</name>
</gene>
<keyword evidence="2" id="KW-0472">Membrane</keyword>
<reference evidence="3 4" key="1">
    <citation type="submission" date="2010-04" db="EMBL/GenBank/DDBJ databases">
        <authorList>
            <person name="Qin X."/>
            <person name="Bachman B."/>
            <person name="Battles P."/>
            <person name="Bell A."/>
            <person name="Bess C."/>
            <person name="Bickham C."/>
            <person name="Chaboub L."/>
            <person name="Chen D."/>
            <person name="Coyle M."/>
            <person name="Deiros D.R."/>
            <person name="Dinh H."/>
            <person name="Forbes L."/>
            <person name="Fowler G."/>
            <person name="Francisco L."/>
            <person name="Fu Q."/>
            <person name="Gubbala S."/>
            <person name="Hale W."/>
            <person name="Han Y."/>
            <person name="Hemphill L."/>
            <person name="Highlander S.K."/>
            <person name="Hirani K."/>
            <person name="Hogues M."/>
            <person name="Jackson L."/>
            <person name="Jakkamsetti A."/>
            <person name="Javaid M."/>
            <person name="Jiang H."/>
            <person name="Korchina V."/>
            <person name="Kovar C."/>
            <person name="Lara F."/>
            <person name="Lee S."/>
            <person name="Mata R."/>
            <person name="Mathew T."/>
            <person name="Moen C."/>
            <person name="Morales K."/>
            <person name="Munidasa M."/>
            <person name="Nazareth L."/>
            <person name="Ngo R."/>
            <person name="Nguyen L."/>
            <person name="Okwuonu G."/>
            <person name="Ongeri F."/>
            <person name="Patil S."/>
            <person name="Petrosino J."/>
            <person name="Pham C."/>
            <person name="Pham P."/>
            <person name="Pu L.-L."/>
            <person name="Puazo M."/>
            <person name="Raj R."/>
            <person name="Reid J."/>
            <person name="Rouhana J."/>
            <person name="Saada N."/>
            <person name="Shang Y."/>
            <person name="Simmons D."/>
            <person name="Thornton R."/>
            <person name="Warren J."/>
            <person name="Weissenberger G."/>
            <person name="Zhang J."/>
            <person name="Zhang L."/>
            <person name="Zhou C."/>
            <person name="Zhu D."/>
            <person name="Muzny D."/>
            <person name="Worley K."/>
            <person name="Gibbs R."/>
        </authorList>
    </citation>
    <scope>NUCLEOTIDE SEQUENCE [LARGE SCALE GENOMIC DNA]</scope>
    <source>
        <strain evidence="3 4">ATCC 49957</strain>
    </source>
</reference>
<dbReference type="RefSeq" id="WP_007004360.1">
    <property type="nucleotide sequence ID" value="NZ_GG770779.1"/>
</dbReference>
<feature type="transmembrane region" description="Helical" evidence="2">
    <location>
        <begin position="30"/>
        <end position="50"/>
    </location>
</feature>
<keyword evidence="1" id="KW-0175">Coiled coil</keyword>
<keyword evidence="2" id="KW-1133">Transmembrane helix</keyword>
<dbReference type="GO" id="GO:0005886">
    <property type="term" value="C:plasma membrane"/>
    <property type="evidence" value="ECO:0007669"/>
    <property type="project" value="TreeGrafter"/>
</dbReference>
<name>D5RLI2_9PROT</name>
<protein>
    <submittedName>
        <fullName evidence="3">Polysaccharide export inner-membrane protein, BexC/CtrB/KpsE family</fullName>
    </submittedName>
</protein>
<dbReference type="PANTHER" id="PTHR32309:SF13">
    <property type="entry name" value="FERRIC ENTEROBACTIN TRANSPORT PROTEIN FEPE"/>
    <property type="match status" value="1"/>
</dbReference>
<dbReference type="AlphaFoldDB" id="D5RLI2"/>
<dbReference type="GO" id="GO:0004713">
    <property type="term" value="F:protein tyrosine kinase activity"/>
    <property type="evidence" value="ECO:0007669"/>
    <property type="project" value="TreeGrafter"/>
</dbReference>
<dbReference type="InterPro" id="IPR050445">
    <property type="entry name" value="Bact_polysacc_biosynth/exp"/>
</dbReference>
<evidence type="ECO:0000313" key="3">
    <source>
        <dbReference type="EMBL" id="EFH11836.1"/>
    </source>
</evidence>
<keyword evidence="4" id="KW-1185">Reference proteome</keyword>
<organism evidence="3 4">
    <name type="scientific">Pseudoroseomonas cervicalis ATCC 49957</name>
    <dbReference type="NCBI Taxonomy" id="525371"/>
    <lineage>
        <taxon>Bacteria</taxon>
        <taxon>Pseudomonadati</taxon>
        <taxon>Pseudomonadota</taxon>
        <taxon>Alphaproteobacteria</taxon>
        <taxon>Acetobacterales</taxon>
        <taxon>Roseomonadaceae</taxon>
        <taxon>Roseomonas</taxon>
    </lineage>
</organism>
<comment type="caution">
    <text evidence="3">The sequence shown here is derived from an EMBL/GenBank/DDBJ whole genome shotgun (WGS) entry which is preliminary data.</text>
</comment>
<dbReference type="PANTHER" id="PTHR32309">
    <property type="entry name" value="TYROSINE-PROTEIN KINASE"/>
    <property type="match status" value="1"/>
</dbReference>
<feature type="coiled-coil region" evidence="1">
    <location>
        <begin position="267"/>
        <end position="329"/>
    </location>
</feature>
<keyword evidence="2" id="KW-0812">Transmembrane</keyword>